<dbReference type="OrthoDB" id="8052122at2759"/>
<dbReference type="KEGG" id="dan:6507679"/>
<gene>
    <name evidence="2" type="primary">Dana\GF25053</name>
    <name evidence="2" type="synonym">dana_GLEANR_9733</name>
    <name evidence="2" type="ORF">GF25053</name>
</gene>
<evidence type="ECO:0000313" key="3">
    <source>
        <dbReference type="Proteomes" id="UP000007801"/>
    </source>
</evidence>
<feature type="compositionally biased region" description="Basic and acidic residues" evidence="1">
    <location>
        <begin position="108"/>
        <end position="123"/>
    </location>
</feature>
<feature type="region of interest" description="Disordered" evidence="1">
    <location>
        <begin position="105"/>
        <end position="136"/>
    </location>
</feature>
<sequence>MDPGKVIGKVKEQVRMEHKSRRNYPKVWTQVADKDTNKFYHQNEIDTQLKPQLKLKDLCPITHTNQGESRFVSPEMYKNLLAICRCGRSREGLHMGKCLQRTVSPNYERARTQEDPKPEDKGGEAPPEPRIVPCTSNSNIGFLGTATDYRKLERSMQYVSPSYSMSGPRITAVPYHTIIIG</sequence>
<name>A0A0N8P0Q2_DROAN</name>
<dbReference type="InParanoid" id="A0A0N8P0Q2"/>
<dbReference type="AlphaFoldDB" id="A0A0N8P0Q2"/>
<keyword evidence="3" id="KW-1185">Reference proteome</keyword>
<dbReference type="Proteomes" id="UP000007801">
    <property type="component" value="Unassembled WGS sequence"/>
</dbReference>
<accession>A0A0N8P0Q2</accession>
<dbReference type="GeneID" id="6507679"/>
<evidence type="ECO:0000256" key="1">
    <source>
        <dbReference type="SAM" id="MobiDB-lite"/>
    </source>
</evidence>
<proteinExistence type="predicted"/>
<dbReference type="EMBL" id="CH902618">
    <property type="protein sequence ID" value="KPU77756.1"/>
    <property type="molecule type" value="Genomic_DNA"/>
</dbReference>
<protein>
    <submittedName>
        <fullName evidence="2">Uncharacterized protein</fullName>
    </submittedName>
</protein>
<reference evidence="2 3" key="1">
    <citation type="journal article" date="2007" name="Nature">
        <title>Evolution of genes and genomes on the Drosophila phylogeny.</title>
        <authorList>
            <consortium name="Drosophila 12 Genomes Consortium"/>
            <person name="Clark A.G."/>
            <person name="Eisen M.B."/>
            <person name="Smith D.R."/>
            <person name="Bergman C.M."/>
            <person name="Oliver B."/>
            <person name="Markow T.A."/>
            <person name="Kaufman T.C."/>
            <person name="Kellis M."/>
            <person name="Gelbart W."/>
            <person name="Iyer V.N."/>
            <person name="Pollard D.A."/>
            <person name="Sackton T.B."/>
            <person name="Larracuente A.M."/>
            <person name="Singh N.D."/>
            <person name="Abad J.P."/>
            <person name="Abt D.N."/>
            <person name="Adryan B."/>
            <person name="Aguade M."/>
            <person name="Akashi H."/>
            <person name="Anderson W.W."/>
            <person name="Aquadro C.F."/>
            <person name="Ardell D.H."/>
            <person name="Arguello R."/>
            <person name="Artieri C.G."/>
            <person name="Barbash D.A."/>
            <person name="Barker D."/>
            <person name="Barsanti P."/>
            <person name="Batterham P."/>
            <person name="Batzoglou S."/>
            <person name="Begun D."/>
            <person name="Bhutkar A."/>
            <person name="Blanco E."/>
            <person name="Bosak S.A."/>
            <person name="Bradley R.K."/>
            <person name="Brand A.D."/>
            <person name="Brent M.R."/>
            <person name="Brooks A.N."/>
            <person name="Brown R.H."/>
            <person name="Butlin R.K."/>
            <person name="Caggese C."/>
            <person name="Calvi B.R."/>
            <person name="Bernardo de Carvalho A."/>
            <person name="Caspi A."/>
            <person name="Castrezana S."/>
            <person name="Celniker S.E."/>
            <person name="Chang J.L."/>
            <person name="Chapple C."/>
            <person name="Chatterji S."/>
            <person name="Chinwalla A."/>
            <person name="Civetta A."/>
            <person name="Clifton S.W."/>
            <person name="Comeron J.M."/>
            <person name="Costello J.C."/>
            <person name="Coyne J.A."/>
            <person name="Daub J."/>
            <person name="David R.G."/>
            <person name="Delcher A.L."/>
            <person name="Delehaunty K."/>
            <person name="Do C.B."/>
            <person name="Ebling H."/>
            <person name="Edwards K."/>
            <person name="Eickbush T."/>
            <person name="Evans J.D."/>
            <person name="Filipski A."/>
            <person name="Findeiss S."/>
            <person name="Freyhult E."/>
            <person name="Fulton L."/>
            <person name="Fulton R."/>
            <person name="Garcia A.C."/>
            <person name="Gardiner A."/>
            <person name="Garfield D.A."/>
            <person name="Garvin B.E."/>
            <person name="Gibson G."/>
            <person name="Gilbert D."/>
            <person name="Gnerre S."/>
            <person name="Godfrey J."/>
            <person name="Good R."/>
            <person name="Gotea V."/>
            <person name="Gravely B."/>
            <person name="Greenberg A.J."/>
            <person name="Griffiths-Jones S."/>
            <person name="Gross S."/>
            <person name="Guigo R."/>
            <person name="Gustafson E.A."/>
            <person name="Haerty W."/>
            <person name="Hahn M.W."/>
            <person name="Halligan D.L."/>
            <person name="Halpern A.L."/>
            <person name="Halter G.M."/>
            <person name="Han M.V."/>
            <person name="Heger A."/>
            <person name="Hillier L."/>
            <person name="Hinrichs A.S."/>
            <person name="Holmes I."/>
            <person name="Hoskins R.A."/>
            <person name="Hubisz M.J."/>
            <person name="Hultmark D."/>
            <person name="Huntley M.A."/>
            <person name="Jaffe D.B."/>
            <person name="Jagadeeshan S."/>
            <person name="Jeck W.R."/>
            <person name="Johnson J."/>
            <person name="Jones C.D."/>
            <person name="Jordan W.C."/>
            <person name="Karpen G.H."/>
            <person name="Kataoka E."/>
            <person name="Keightley P.D."/>
            <person name="Kheradpour P."/>
            <person name="Kirkness E.F."/>
            <person name="Koerich L.B."/>
            <person name="Kristiansen K."/>
            <person name="Kudrna D."/>
            <person name="Kulathinal R.J."/>
            <person name="Kumar S."/>
            <person name="Kwok R."/>
            <person name="Lander E."/>
            <person name="Langley C.H."/>
            <person name="Lapoint R."/>
            <person name="Lazzaro B.P."/>
            <person name="Lee S.J."/>
            <person name="Levesque L."/>
            <person name="Li R."/>
            <person name="Lin C.F."/>
            <person name="Lin M.F."/>
            <person name="Lindblad-Toh K."/>
            <person name="Llopart A."/>
            <person name="Long M."/>
            <person name="Low L."/>
            <person name="Lozovsky E."/>
            <person name="Lu J."/>
            <person name="Luo M."/>
            <person name="Machado C.A."/>
            <person name="Makalowski W."/>
            <person name="Marzo M."/>
            <person name="Matsuda M."/>
            <person name="Matzkin L."/>
            <person name="McAllister B."/>
            <person name="McBride C.S."/>
            <person name="McKernan B."/>
            <person name="McKernan K."/>
            <person name="Mendez-Lago M."/>
            <person name="Minx P."/>
            <person name="Mollenhauer M.U."/>
            <person name="Montooth K."/>
            <person name="Mount S.M."/>
            <person name="Mu X."/>
            <person name="Myers E."/>
            <person name="Negre B."/>
            <person name="Newfeld S."/>
            <person name="Nielsen R."/>
            <person name="Noor M.A."/>
            <person name="O'Grady P."/>
            <person name="Pachter L."/>
            <person name="Papaceit M."/>
            <person name="Parisi M.J."/>
            <person name="Parisi M."/>
            <person name="Parts L."/>
            <person name="Pedersen J.S."/>
            <person name="Pesole G."/>
            <person name="Phillippy A.M."/>
            <person name="Ponting C.P."/>
            <person name="Pop M."/>
            <person name="Porcelli D."/>
            <person name="Powell J.R."/>
            <person name="Prohaska S."/>
            <person name="Pruitt K."/>
            <person name="Puig M."/>
            <person name="Quesneville H."/>
            <person name="Ram K.R."/>
            <person name="Rand D."/>
            <person name="Rasmussen M.D."/>
            <person name="Reed L.K."/>
            <person name="Reenan R."/>
            <person name="Reily A."/>
            <person name="Remington K.A."/>
            <person name="Rieger T.T."/>
            <person name="Ritchie M.G."/>
            <person name="Robin C."/>
            <person name="Rogers Y.H."/>
            <person name="Rohde C."/>
            <person name="Rozas J."/>
            <person name="Rubenfield M.J."/>
            <person name="Ruiz A."/>
            <person name="Russo S."/>
            <person name="Salzberg S.L."/>
            <person name="Sanchez-Gracia A."/>
            <person name="Saranga D.J."/>
            <person name="Sato H."/>
            <person name="Schaeffer S.W."/>
            <person name="Schatz M.C."/>
            <person name="Schlenke T."/>
            <person name="Schwartz R."/>
            <person name="Segarra C."/>
            <person name="Singh R.S."/>
            <person name="Sirot L."/>
            <person name="Sirota M."/>
            <person name="Sisneros N.B."/>
            <person name="Smith C.D."/>
            <person name="Smith T.F."/>
            <person name="Spieth J."/>
            <person name="Stage D.E."/>
            <person name="Stark A."/>
            <person name="Stephan W."/>
            <person name="Strausberg R.L."/>
            <person name="Strempel S."/>
            <person name="Sturgill D."/>
            <person name="Sutton G."/>
            <person name="Sutton G.G."/>
            <person name="Tao W."/>
            <person name="Teichmann S."/>
            <person name="Tobari Y.N."/>
            <person name="Tomimura Y."/>
            <person name="Tsolas J.M."/>
            <person name="Valente V.L."/>
            <person name="Venter E."/>
            <person name="Venter J.C."/>
            <person name="Vicario S."/>
            <person name="Vieira F.G."/>
            <person name="Vilella A.J."/>
            <person name="Villasante A."/>
            <person name="Walenz B."/>
            <person name="Wang J."/>
            <person name="Wasserman M."/>
            <person name="Watts T."/>
            <person name="Wilson D."/>
            <person name="Wilson R.K."/>
            <person name="Wing R.A."/>
            <person name="Wolfner M.F."/>
            <person name="Wong A."/>
            <person name="Wong G.K."/>
            <person name="Wu C.I."/>
            <person name="Wu G."/>
            <person name="Yamamoto D."/>
            <person name="Yang H.P."/>
            <person name="Yang S.P."/>
            <person name="Yorke J.A."/>
            <person name="Yoshida K."/>
            <person name="Zdobnov E."/>
            <person name="Zhang P."/>
            <person name="Zhang Y."/>
            <person name="Zimin A.V."/>
            <person name="Baldwin J."/>
            <person name="Abdouelleil A."/>
            <person name="Abdulkadir J."/>
            <person name="Abebe A."/>
            <person name="Abera B."/>
            <person name="Abreu J."/>
            <person name="Acer S.C."/>
            <person name="Aftuck L."/>
            <person name="Alexander A."/>
            <person name="An P."/>
            <person name="Anderson E."/>
            <person name="Anderson S."/>
            <person name="Arachi H."/>
            <person name="Azer M."/>
            <person name="Bachantsang P."/>
            <person name="Barry A."/>
            <person name="Bayul T."/>
            <person name="Berlin A."/>
            <person name="Bessette D."/>
            <person name="Bloom T."/>
            <person name="Blye J."/>
            <person name="Boguslavskiy L."/>
            <person name="Bonnet C."/>
            <person name="Boukhgalter B."/>
            <person name="Bourzgui I."/>
            <person name="Brown A."/>
            <person name="Cahill P."/>
            <person name="Channer S."/>
            <person name="Cheshatsang Y."/>
            <person name="Chuda L."/>
            <person name="Citroen M."/>
            <person name="Collymore A."/>
            <person name="Cooke P."/>
            <person name="Costello M."/>
            <person name="D'Aco K."/>
            <person name="Daza R."/>
            <person name="De Haan G."/>
            <person name="DeGray S."/>
            <person name="DeMaso C."/>
            <person name="Dhargay N."/>
            <person name="Dooley K."/>
            <person name="Dooley E."/>
            <person name="Doricent M."/>
            <person name="Dorje P."/>
            <person name="Dorjee K."/>
            <person name="Dupes A."/>
            <person name="Elong R."/>
            <person name="Falk J."/>
            <person name="Farina A."/>
            <person name="Faro S."/>
            <person name="Ferguson D."/>
            <person name="Fisher S."/>
            <person name="Foley C.D."/>
            <person name="Franke A."/>
            <person name="Friedrich D."/>
            <person name="Gadbois L."/>
            <person name="Gearin G."/>
            <person name="Gearin C.R."/>
            <person name="Giannoukos G."/>
            <person name="Goode T."/>
            <person name="Graham J."/>
            <person name="Grandbois E."/>
            <person name="Grewal S."/>
            <person name="Gyaltsen K."/>
            <person name="Hafez N."/>
            <person name="Hagos B."/>
            <person name="Hall J."/>
            <person name="Henson C."/>
            <person name="Hollinger A."/>
            <person name="Honan T."/>
            <person name="Huard M.D."/>
            <person name="Hughes L."/>
            <person name="Hurhula B."/>
            <person name="Husby M.E."/>
            <person name="Kamat A."/>
            <person name="Kanga B."/>
            <person name="Kashin S."/>
            <person name="Khazanovich D."/>
            <person name="Kisner P."/>
            <person name="Lance K."/>
            <person name="Lara M."/>
            <person name="Lee W."/>
            <person name="Lennon N."/>
            <person name="Letendre F."/>
            <person name="LeVine R."/>
            <person name="Lipovsky A."/>
            <person name="Liu X."/>
            <person name="Liu J."/>
            <person name="Liu S."/>
            <person name="Lokyitsang T."/>
            <person name="Lokyitsang Y."/>
            <person name="Lubonja R."/>
            <person name="Lui A."/>
            <person name="MacDonald P."/>
            <person name="Magnisalis V."/>
            <person name="Maru K."/>
            <person name="Matthews C."/>
            <person name="McCusker W."/>
            <person name="McDonough S."/>
            <person name="Mehta T."/>
            <person name="Meldrim J."/>
            <person name="Meneus L."/>
            <person name="Mihai O."/>
            <person name="Mihalev A."/>
            <person name="Mihova T."/>
            <person name="Mittelman R."/>
            <person name="Mlenga V."/>
            <person name="Montmayeur A."/>
            <person name="Mulrain L."/>
            <person name="Navidi A."/>
            <person name="Naylor J."/>
            <person name="Negash T."/>
            <person name="Nguyen T."/>
            <person name="Nguyen N."/>
            <person name="Nicol R."/>
            <person name="Norbu C."/>
            <person name="Norbu N."/>
            <person name="Novod N."/>
            <person name="O'Neill B."/>
            <person name="Osman S."/>
            <person name="Markiewicz E."/>
            <person name="Oyono O.L."/>
            <person name="Patti C."/>
            <person name="Phunkhang P."/>
            <person name="Pierre F."/>
            <person name="Priest M."/>
            <person name="Raghuraman S."/>
            <person name="Rege F."/>
            <person name="Reyes R."/>
            <person name="Rise C."/>
            <person name="Rogov P."/>
            <person name="Ross K."/>
            <person name="Ryan E."/>
            <person name="Settipalli S."/>
            <person name="Shea T."/>
            <person name="Sherpa N."/>
            <person name="Shi L."/>
            <person name="Shih D."/>
            <person name="Sparrow T."/>
            <person name="Spaulding J."/>
            <person name="Stalker J."/>
            <person name="Stange-Thomann N."/>
            <person name="Stavropoulos S."/>
            <person name="Stone C."/>
            <person name="Strader C."/>
            <person name="Tesfaye S."/>
            <person name="Thomson T."/>
            <person name="Thoulutsang Y."/>
            <person name="Thoulutsang D."/>
            <person name="Topham K."/>
            <person name="Topping I."/>
            <person name="Tsamla T."/>
            <person name="Vassiliev H."/>
            <person name="Vo A."/>
            <person name="Wangchuk T."/>
            <person name="Wangdi T."/>
            <person name="Weiand M."/>
            <person name="Wilkinson J."/>
            <person name="Wilson A."/>
            <person name="Yadav S."/>
            <person name="Young G."/>
            <person name="Yu Q."/>
            <person name="Zembek L."/>
            <person name="Zhong D."/>
            <person name="Zimmer A."/>
            <person name="Zwirko Z."/>
            <person name="Jaffe D.B."/>
            <person name="Alvarez P."/>
            <person name="Brockman W."/>
            <person name="Butler J."/>
            <person name="Chin C."/>
            <person name="Gnerre S."/>
            <person name="Grabherr M."/>
            <person name="Kleber M."/>
            <person name="Mauceli E."/>
            <person name="MacCallum I."/>
        </authorList>
    </citation>
    <scope>NUCLEOTIDE SEQUENCE [LARGE SCALE GENOMIC DNA]</scope>
    <source>
        <strain evidence="3">Tucson 14024-0371.13</strain>
    </source>
</reference>
<organism evidence="2 3">
    <name type="scientific">Drosophila ananassae</name>
    <name type="common">Fruit fly</name>
    <dbReference type="NCBI Taxonomy" id="7217"/>
    <lineage>
        <taxon>Eukaryota</taxon>
        <taxon>Metazoa</taxon>
        <taxon>Ecdysozoa</taxon>
        <taxon>Arthropoda</taxon>
        <taxon>Hexapoda</taxon>
        <taxon>Insecta</taxon>
        <taxon>Pterygota</taxon>
        <taxon>Neoptera</taxon>
        <taxon>Endopterygota</taxon>
        <taxon>Diptera</taxon>
        <taxon>Brachycera</taxon>
        <taxon>Muscomorpha</taxon>
        <taxon>Ephydroidea</taxon>
        <taxon>Drosophilidae</taxon>
        <taxon>Drosophila</taxon>
        <taxon>Sophophora</taxon>
    </lineage>
</organism>
<evidence type="ECO:0000313" key="2">
    <source>
        <dbReference type="EMBL" id="KPU77756.1"/>
    </source>
</evidence>